<dbReference type="PROSITE" id="PS50082">
    <property type="entry name" value="WD_REPEATS_2"/>
    <property type="match status" value="2"/>
</dbReference>
<dbReference type="PROSITE" id="PS50294">
    <property type="entry name" value="WD_REPEATS_REGION"/>
    <property type="match status" value="2"/>
</dbReference>
<dbReference type="InterPro" id="IPR001680">
    <property type="entry name" value="WD40_rpt"/>
</dbReference>
<dbReference type="PANTHER" id="PTHR11024:SF3">
    <property type="entry name" value="NUCLEOPORIN SEH1"/>
    <property type="match status" value="1"/>
</dbReference>
<feature type="repeat" description="WD" evidence="11">
    <location>
        <begin position="462"/>
        <end position="494"/>
    </location>
</feature>
<keyword evidence="9" id="KW-0906">Nuclear pore complex</keyword>
<feature type="compositionally biased region" description="Low complexity" evidence="12">
    <location>
        <begin position="397"/>
        <end position="427"/>
    </location>
</feature>
<dbReference type="OrthoDB" id="5566198at2759"/>
<dbReference type="GO" id="GO:0005198">
    <property type="term" value="F:structural molecule activity"/>
    <property type="evidence" value="ECO:0007669"/>
    <property type="project" value="InterPro"/>
</dbReference>
<proteinExistence type="inferred from homology"/>
<organism evidence="13 14">
    <name type="scientific">Glonium stellatum</name>
    <dbReference type="NCBI Taxonomy" id="574774"/>
    <lineage>
        <taxon>Eukaryota</taxon>
        <taxon>Fungi</taxon>
        <taxon>Dikarya</taxon>
        <taxon>Ascomycota</taxon>
        <taxon>Pezizomycotina</taxon>
        <taxon>Dothideomycetes</taxon>
        <taxon>Pleosporomycetidae</taxon>
        <taxon>Gloniales</taxon>
        <taxon>Gloniaceae</taxon>
        <taxon>Glonium</taxon>
    </lineage>
</organism>
<feature type="region of interest" description="Disordered" evidence="12">
    <location>
        <begin position="394"/>
        <end position="450"/>
    </location>
</feature>
<dbReference type="InterPro" id="IPR015943">
    <property type="entry name" value="WD40/YVTN_repeat-like_dom_sf"/>
</dbReference>
<evidence type="ECO:0000256" key="11">
    <source>
        <dbReference type="PROSITE-ProRule" id="PRU00221"/>
    </source>
</evidence>
<dbReference type="GO" id="GO:0034198">
    <property type="term" value="P:cellular response to amino acid starvation"/>
    <property type="evidence" value="ECO:0007669"/>
    <property type="project" value="TreeGrafter"/>
</dbReference>
<reference evidence="13 14" key="1">
    <citation type="journal article" date="2016" name="Nat. Commun.">
        <title>Ectomycorrhizal ecology is imprinted in the genome of the dominant symbiotic fungus Cenococcum geophilum.</title>
        <authorList>
            <consortium name="DOE Joint Genome Institute"/>
            <person name="Peter M."/>
            <person name="Kohler A."/>
            <person name="Ohm R.A."/>
            <person name="Kuo A."/>
            <person name="Krutzmann J."/>
            <person name="Morin E."/>
            <person name="Arend M."/>
            <person name="Barry K.W."/>
            <person name="Binder M."/>
            <person name="Choi C."/>
            <person name="Clum A."/>
            <person name="Copeland A."/>
            <person name="Grisel N."/>
            <person name="Haridas S."/>
            <person name="Kipfer T."/>
            <person name="LaButti K."/>
            <person name="Lindquist E."/>
            <person name="Lipzen A."/>
            <person name="Maire R."/>
            <person name="Meier B."/>
            <person name="Mihaltcheva S."/>
            <person name="Molinier V."/>
            <person name="Murat C."/>
            <person name="Poggeler S."/>
            <person name="Quandt C.A."/>
            <person name="Sperisen C."/>
            <person name="Tritt A."/>
            <person name="Tisserant E."/>
            <person name="Crous P.W."/>
            <person name="Henrissat B."/>
            <person name="Nehls U."/>
            <person name="Egli S."/>
            <person name="Spatafora J.W."/>
            <person name="Grigoriev I.V."/>
            <person name="Martin F.M."/>
        </authorList>
    </citation>
    <scope>NUCLEOTIDE SEQUENCE [LARGE SCALE GENOMIC DNA]</scope>
    <source>
        <strain evidence="13 14">CBS 207.34</strain>
    </source>
</reference>
<evidence type="ECO:0000256" key="2">
    <source>
        <dbReference type="ARBA" id="ARBA00010102"/>
    </source>
</evidence>
<dbReference type="Pfam" id="PF00400">
    <property type="entry name" value="WD40"/>
    <property type="match status" value="2"/>
</dbReference>
<evidence type="ECO:0000313" key="14">
    <source>
        <dbReference type="Proteomes" id="UP000250140"/>
    </source>
</evidence>
<dbReference type="GO" id="GO:1904263">
    <property type="term" value="P:positive regulation of TORC1 signaling"/>
    <property type="evidence" value="ECO:0007669"/>
    <property type="project" value="TreeGrafter"/>
</dbReference>
<dbReference type="Gene3D" id="2.130.10.10">
    <property type="entry name" value="YVTN repeat-like/Quinoprotein amine dehydrogenase"/>
    <property type="match status" value="1"/>
</dbReference>
<evidence type="ECO:0000256" key="10">
    <source>
        <dbReference type="ARBA" id="ARBA00023242"/>
    </source>
</evidence>
<keyword evidence="7" id="KW-0653">Protein transport</keyword>
<dbReference type="Proteomes" id="UP000250140">
    <property type="component" value="Unassembled WGS sequence"/>
</dbReference>
<evidence type="ECO:0000256" key="7">
    <source>
        <dbReference type="ARBA" id="ARBA00022927"/>
    </source>
</evidence>
<keyword evidence="10" id="KW-0539">Nucleus</keyword>
<feature type="compositionally biased region" description="Basic and acidic residues" evidence="12">
    <location>
        <begin position="55"/>
        <end position="65"/>
    </location>
</feature>
<dbReference type="GO" id="GO:0035859">
    <property type="term" value="C:Seh1-associated complex"/>
    <property type="evidence" value="ECO:0007669"/>
    <property type="project" value="TreeGrafter"/>
</dbReference>
<evidence type="ECO:0000256" key="1">
    <source>
        <dbReference type="ARBA" id="ARBA00004567"/>
    </source>
</evidence>
<comment type="similarity">
    <text evidence="2">Belongs to the WD repeat SEC13 family.</text>
</comment>
<keyword evidence="3" id="KW-0813">Transport</keyword>
<evidence type="ECO:0000256" key="5">
    <source>
        <dbReference type="ARBA" id="ARBA00022737"/>
    </source>
</evidence>
<evidence type="ECO:0000256" key="8">
    <source>
        <dbReference type="ARBA" id="ARBA00023010"/>
    </source>
</evidence>
<accession>A0A8E2FAK8</accession>
<evidence type="ECO:0000256" key="12">
    <source>
        <dbReference type="SAM" id="MobiDB-lite"/>
    </source>
</evidence>
<keyword evidence="5" id="KW-0677">Repeat</keyword>
<name>A0A8E2FAK8_9PEZI</name>
<dbReference type="PANTHER" id="PTHR11024">
    <property type="entry name" value="NUCLEAR PORE COMPLEX PROTEIN SEC13 / SEH1 FAMILY MEMBER"/>
    <property type="match status" value="1"/>
</dbReference>
<keyword evidence="8" id="KW-0811">Translocation</keyword>
<feature type="compositionally biased region" description="Polar residues" evidence="12">
    <location>
        <begin position="36"/>
        <end position="52"/>
    </location>
</feature>
<protein>
    <submittedName>
        <fullName evidence="13">WD40 repeat-like protein</fullName>
    </submittedName>
</protein>
<evidence type="ECO:0000313" key="13">
    <source>
        <dbReference type="EMBL" id="OCL13630.1"/>
    </source>
</evidence>
<keyword evidence="14" id="KW-1185">Reference proteome</keyword>
<keyword evidence="6" id="KW-0509">mRNA transport</keyword>
<comment type="subcellular location">
    <subcellularLocation>
        <location evidence="1">Nucleus</location>
        <location evidence="1">Nuclear pore complex</location>
    </subcellularLocation>
</comment>
<evidence type="ECO:0000256" key="3">
    <source>
        <dbReference type="ARBA" id="ARBA00022448"/>
    </source>
</evidence>
<gene>
    <name evidence="13" type="ORF">AOQ84DRAFT_413468</name>
</gene>
<dbReference type="GO" id="GO:0031080">
    <property type="term" value="C:nuclear pore outer ring"/>
    <property type="evidence" value="ECO:0007669"/>
    <property type="project" value="TreeGrafter"/>
</dbReference>
<dbReference type="SUPFAM" id="SSF50978">
    <property type="entry name" value="WD40 repeat-like"/>
    <property type="match status" value="1"/>
</dbReference>
<evidence type="ECO:0000256" key="6">
    <source>
        <dbReference type="ARBA" id="ARBA00022816"/>
    </source>
</evidence>
<dbReference type="GO" id="GO:0051028">
    <property type="term" value="P:mRNA transport"/>
    <property type="evidence" value="ECO:0007669"/>
    <property type="project" value="UniProtKB-KW"/>
</dbReference>
<dbReference type="SMART" id="SM00320">
    <property type="entry name" value="WD40"/>
    <property type="match status" value="4"/>
</dbReference>
<sequence length="513" mass="57550">MDLNHHPHQEDHHDPIQESLNAVNHRLIRPSFLKSLSPSRLPSQAASDSSLSPKEVPHEARDPSSSHHQRRHSKLSITFEGSVNELEYASILTLELSPDGDIPNVAQCISEKLEARFLDAHHAYAKMASERNFQTFSHGHQDLVLAVDFNYFGTRMVTASSDHRLKVWDRKDDSWNLVDSWRGHDAEIVDVKWNGPFMGEVLGSIAEDGRFKLWQEDVTEVPASGRRFKLITNIGSDTRAPFMSLDFKNILQDTWVALVTRDGRLTVYEPLDQSNLSEWNLIAQKWVCEIPPDRQEEVGFKVCFHREKLPCWTSVMAGLDRKALSLAVAAMHNVQVFRTDKAKRFYLAAELKGARQVIRDIAWANGSMRGYDVIATASKDGAIRVYELTTPQSNQMTSAANTSAASTTTDNMLSPRPRGPRSNPPSGIGAGLAGASRVNDNTQDNEQHPGRVRHVVKMVAELTQHHGAVWRVAFSQMGDLLVSTGDDGTIRTWKKAINNKWLEYAEIDAARDH</sequence>
<keyword evidence="4 11" id="KW-0853">WD repeat</keyword>
<feature type="region of interest" description="Disordered" evidence="12">
    <location>
        <begin position="36"/>
        <end position="75"/>
    </location>
</feature>
<evidence type="ECO:0000256" key="9">
    <source>
        <dbReference type="ARBA" id="ARBA00023132"/>
    </source>
</evidence>
<feature type="repeat" description="WD" evidence="11">
    <location>
        <begin position="137"/>
        <end position="169"/>
    </location>
</feature>
<dbReference type="InterPro" id="IPR036322">
    <property type="entry name" value="WD40_repeat_dom_sf"/>
</dbReference>
<dbReference type="InterPro" id="IPR037363">
    <property type="entry name" value="Sec13/Seh1_fam"/>
</dbReference>
<dbReference type="EMBL" id="KV748692">
    <property type="protein sequence ID" value="OCL13630.1"/>
    <property type="molecule type" value="Genomic_DNA"/>
</dbReference>
<evidence type="ECO:0000256" key="4">
    <source>
        <dbReference type="ARBA" id="ARBA00022574"/>
    </source>
</evidence>
<dbReference type="AlphaFoldDB" id="A0A8E2FAK8"/>
<dbReference type="GO" id="GO:0015031">
    <property type="term" value="P:protein transport"/>
    <property type="evidence" value="ECO:0007669"/>
    <property type="project" value="UniProtKB-KW"/>
</dbReference>